<reference evidence="2 3" key="1">
    <citation type="submission" date="2020-01" db="EMBL/GenBank/DDBJ databases">
        <title>Identification and distribution of gene clusters putatively required for synthesis of sphingolipid metabolism inhibitors in phylogenetically diverse species of the filamentous fungus Fusarium.</title>
        <authorList>
            <person name="Kim H.-S."/>
            <person name="Busman M."/>
            <person name="Brown D.W."/>
            <person name="Divon H."/>
            <person name="Uhlig S."/>
            <person name="Proctor R.H."/>
        </authorList>
    </citation>
    <scope>NUCLEOTIDE SEQUENCE [LARGE SCALE GENOMIC DNA]</scope>
    <source>
        <strain evidence="2 3">NRRL 13308</strain>
    </source>
</reference>
<evidence type="ECO:0000256" key="1">
    <source>
        <dbReference type="SAM" id="MobiDB-lite"/>
    </source>
</evidence>
<name>A0A8H4JDX9_9HYPO</name>
<feature type="compositionally biased region" description="Basic and acidic residues" evidence="1">
    <location>
        <begin position="291"/>
        <end position="302"/>
    </location>
</feature>
<dbReference type="AlphaFoldDB" id="A0A8H4JDX9"/>
<comment type="caution">
    <text evidence="2">The sequence shown here is derived from an EMBL/GenBank/DDBJ whole genome shotgun (WGS) entry which is preliminary data.</text>
</comment>
<dbReference type="Proteomes" id="UP000536711">
    <property type="component" value="Unassembled WGS sequence"/>
</dbReference>
<protein>
    <submittedName>
        <fullName evidence="2">Uncharacterized protein</fullName>
    </submittedName>
</protein>
<organism evidence="2 3">
    <name type="scientific">Fusarium acutatum</name>
    <dbReference type="NCBI Taxonomy" id="78861"/>
    <lineage>
        <taxon>Eukaryota</taxon>
        <taxon>Fungi</taxon>
        <taxon>Dikarya</taxon>
        <taxon>Ascomycota</taxon>
        <taxon>Pezizomycotina</taxon>
        <taxon>Sordariomycetes</taxon>
        <taxon>Hypocreomycetidae</taxon>
        <taxon>Hypocreales</taxon>
        <taxon>Nectriaceae</taxon>
        <taxon>Fusarium</taxon>
        <taxon>Fusarium fujikuroi species complex</taxon>
    </lineage>
</organism>
<feature type="region of interest" description="Disordered" evidence="1">
    <location>
        <begin position="285"/>
        <end position="307"/>
    </location>
</feature>
<gene>
    <name evidence="2" type="ORF">FACUT_11561</name>
</gene>
<evidence type="ECO:0000313" key="2">
    <source>
        <dbReference type="EMBL" id="KAF4419181.1"/>
    </source>
</evidence>
<keyword evidence="3" id="KW-1185">Reference proteome</keyword>
<proteinExistence type="predicted"/>
<dbReference type="OrthoDB" id="5386595at2759"/>
<feature type="region of interest" description="Disordered" evidence="1">
    <location>
        <begin position="1"/>
        <end position="41"/>
    </location>
</feature>
<dbReference type="EMBL" id="JAADJF010000387">
    <property type="protein sequence ID" value="KAF4419181.1"/>
    <property type="molecule type" value="Genomic_DNA"/>
</dbReference>
<accession>A0A8H4JDX9</accession>
<evidence type="ECO:0000313" key="3">
    <source>
        <dbReference type="Proteomes" id="UP000536711"/>
    </source>
</evidence>
<sequence length="338" mass="39128">MTNATPNDERPSMDKPLTNYPSSDISVLKRSSNKRKASQSWDRKFSTFTDDELANKRTELGKQLSDATKEHKRYVSMDSQYWDRYIEVARLRQEQAQLESQLGLRKSSSSDDMSCWKQGAWMNEIFGAGAREELFAPENGLFLHVTIEKALEKGKIAIVPDIDMEPANPMMPNEDLRERQDRMKHWEQQEIKDYKVIVILKNHKDVTKSVFNPEHYGIENLASLDGRKLVFLTDFRPRAPWNNDVNYQHEEVRKCTRYWGTRSRYVKRNQLLGFVEEMGHDVESILDDGGESEHEYDDHEQGSDEPGLELVEALVQGAITSSMKCGEAKEEEEETNND</sequence>